<evidence type="ECO:0000313" key="2">
    <source>
        <dbReference type="Proteomes" id="UP000703893"/>
    </source>
</evidence>
<reference evidence="1 2" key="1">
    <citation type="submission" date="2019-03" db="EMBL/GenBank/DDBJ databases">
        <title>Lake Tanganyika Metagenome-Assembled Genomes (MAGs).</title>
        <authorList>
            <person name="Tran P."/>
        </authorList>
    </citation>
    <scope>NUCLEOTIDE SEQUENCE [LARGE SCALE GENOMIC DNA]</scope>
    <source>
        <strain evidence="1">K_DeepCast_65m_m2_236</strain>
    </source>
</reference>
<accession>A0A938BJ69</accession>
<dbReference type="EMBL" id="VGJX01000420">
    <property type="protein sequence ID" value="MBM3275042.1"/>
    <property type="molecule type" value="Genomic_DNA"/>
</dbReference>
<comment type="caution">
    <text evidence="1">The sequence shown here is derived from an EMBL/GenBank/DDBJ whole genome shotgun (WGS) entry which is preliminary data.</text>
</comment>
<dbReference type="Proteomes" id="UP000703893">
    <property type="component" value="Unassembled WGS sequence"/>
</dbReference>
<protein>
    <submittedName>
        <fullName evidence="1">Uncharacterized protein</fullName>
    </submittedName>
</protein>
<organism evidence="1 2">
    <name type="scientific">Candidatus Tanganyikabacteria bacterium</name>
    <dbReference type="NCBI Taxonomy" id="2961651"/>
    <lineage>
        <taxon>Bacteria</taxon>
        <taxon>Bacillati</taxon>
        <taxon>Candidatus Sericytochromatia</taxon>
        <taxon>Candidatus Tanganyikabacteria</taxon>
    </lineage>
</organism>
<evidence type="ECO:0000313" key="1">
    <source>
        <dbReference type="EMBL" id="MBM3275042.1"/>
    </source>
</evidence>
<proteinExistence type="predicted"/>
<dbReference type="AlphaFoldDB" id="A0A938BJ69"/>
<name>A0A938BJ69_9BACT</name>
<sequence>MTDQEAVHQAAIVRELRARNQALRIALIQAAYILHGAHSSRDLDSCERDLCRKWAAALGAHGAPEVG</sequence>
<gene>
    <name evidence="1" type="ORF">FJZ00_07805</name>
</gene>